<name>A0ABS2PWW2_9BACL</name>
<proteinExistence type="predicted"/>
<accession>A0ABS2PWW2</accession>
<reference evidence="1 2" key="1">
    <citation type="submission" date="2021-01" db="EMBL/GenBank/DDBJ databases">
        <title>Genomic Encyclopedia of Type Strains, Phase IV (KMG-IV): sequencing the most valuable type-strain genomes for metagenomic binning, comparative biology and taxonomic classification.</title>
        <authorList>
            <person name="Goeker M."/>
        </authorList>
    </citation>
    <scope>NUCLEOTIDE SEQUENCE [LARGE SCALE GENOMIC DNA]</scope>
    <source>
        <strain evidence="1 2">DSM 28236</strain>
    </source>
</reference>
<comment type="caution">
    <text evidence="1">The sequence shown here is derived from an EMBL/GenBank/DDBJ whole genome shotgun (WGS) entry which is preliminary data.</text>
</comment>
<dbReference type="EMBL" id="JAFBER010000003">
    <property type="protein sequence ID" value="MBM7644536.1"/>
    <property type="molecule type" value="Genomic_DNA"/>
</dbReference>
<keyword evidence="2" id="KW-1185">Reference proteome</keyword>
<sequence>MPGNIFYFLKKHGSYGDALAAVGLAEMISTVSHVDDVIIEDHGAYFTCTTEEEIDLIKVDVNKLVQYPCFDYVQFNEKDPKAPPEAYPYYKEKELYQVEKEQKKKSRNKVAALISDEEIQADSVSDDYLLMQSLRMLQALDTSNKFYKAIEKAKKEDLQKTIQLRLEMYSKLEQKEIKKEPFKVSVSAVQAYNPVVGKGVNKAKANSISVATISNKFVDWFEEWLRFIGSKIILNAYKIEKDLKFAAIVPQKANIRTIKDLRQKFLSLRTFTSSKNDIIVSLGLTKFLVENSEAFKRLFNDDSFFSYLPSDIISGLSTAYFKSLGSGRALINNSFISFPKWFPIVDESDADLWIDVIEDHENVIRSLDERKSEEMELLLDYRNFLSGGGWRNFLSYLSSYGTLYMRRKDAGKFVVQHSLSIFERMCKRVGSIYGEVMANEGFKEIAKAMREATVNEQYRKSRNQQQFEIHYGLFQEIKREAKFKDQVINPISKFISEYNMETVRKMEQKGAEYKGRRLISYEAFEQLVQLFKNYPEKSETIALLLIAAASCYDGKKKEKGGNER</sequence>
<gene>
    <name evidence="1" type="ORF">JOD45_000729</name>
</gene>
<dbReference type="Proteomes" id="UP000808914">
    <property type="component" value="Unassembled WGS sequence"/>
</dbReference>
<evidence type="ECO:0000313" key="1">
    <source>
        <dbReference type="EMBL" id="MBM7644536.1"/>
    </source>
</evidence>
<organism evidence="1 2">
    <name type="scientific">Scopulibacillus daqui</name>
    <dbReference type="NCBI Taxonomy" id="1469162"/>
    <lineage>
        <taxon>Bacteria</taxon>
        <taxon>Bacillati</taxon>
        <taxon>Bacillota</taxon>
        <taxon>Bacilli</taxon>
        <taxon>Bacillales</taxon>
        <taxon>Sporolactobacillaceae</taxon>
        <taxon>Scopulibacillus</taxon>
    </lineage>
</organism>
<dbReference type="RefSeq" id="WP_205002499.1">
    <property type="nucleotide sequence ID" value="NZ_JAFBER010000003.1"/>
</dbReference>
<evidence type="ECO:0000313" key="2">
    <source>
        <dbReference type="Proteomes" id="UP000808914"/>
    </source>
</evidence>
<protein>
    <submittedName>
        <fullName evidence="1">Uncharacterized protein</fullName>
    </submittedName>
</protein>